<feature type="domain" description="VOC" evidence="1">
    <location>
        <begin position="155"/>
        <end position="269"/>
    </location>
</feature>
<dbReference type="InterPro" id="IPR004360">
    <property type="entry name" value="Glyas_Fos-R_dOase_dom"/>
</dbReference>
<name>A0A939F663_9ACTN</name>
<dbReference type="PROSITE" id="PS51819">
    <property type="entry name" value="VOC"/>
    <property type="match status" value="1"/>
</dbReference>
<proteinExistence type="predicted"/>
<dbReference type="InterPro" id="IPR037523">
    <property type="entry name" value="VOC_core"/>
</dbReference>
<dbReference type="EMBL" id="JAFLRJ010000132">
    <property type="protein sequence ID" value="MBO0513055.1"/>
    <property type="molecule type" value="Genomic_DNA"/>
</dbReference>
<sequence length="319" mass="34554">MSLHRLTQIVMGVPNVEQTAAYYADFGLTPVGGSTGGTAAPQRSHTLSTIDGGEQLRIVHSSRRRLVELGVGADDPDDLDRVAASLARLDVPVHRTAGSVTAVDPGTEVLVRVELSARLRQTAAPAPLYNAPGTDVRLGHRAAGILREEPVRPRKLGHVVLGSTDQETSQRFFQEGLGFKVSDTVKGLAAFMRCSSDHHNVLVQQAPVAFLHHTSWQVDDVDEIGRGATAMLEADPDRHTWGLGRHYIGSNFFWYLKDPAGTFSEYYSDLDCIVDDALWKPGVFEGMKSLYAWGPPPPPSFLAPEDLAALMTGAHAPTE</sequence>
<dbReference type="Proteomes" id="UP000664167">
    <property type="component" value="Unassembled WGS sequence"/>
</dbReference>
<evidence type="ECO:0000313" key="3">
    <source>
        <dbReference type="Proteomes" id="UP000664167"/>
    </source>
</evidence>
<protein>
    <submittedName>
        <fullName evidence="2">VOC family protein</fullName>
    </submittedName>
</protein>
<dbReference type="Gene3D" id="3.10.180.10">
    <property type="entry name" value="2,3-Dihydroxybiphenyl 1,2-Dioxygenase, domain 1"/>
    <property type="match status" value="2"/>
</dbReference>
<keyword evidence="3" id="KW-1185">Reference proteome</keyword>
<dbReference type="Pfam" id="PF00903">
    <property type="entry name" value="Glyoxalase"/>
    <property type="match status" value="1"/>
</dbReference>
<comment type="caution">
    <text evidence="2">The sequence shown here is derived from an EMBL/GenBank/DDBJ whole genome shotgun (WGS) entry which is preliminary data.</text>
</comment>
<dbReference type="SUPFAM" id="SSF54593">
    <property type="entry name" value="Glyoxalase/Bleomycin resistance protein/Dihydroxybiphenyl dioxygenase"/>
    <property type="match status" value="2"/>
</dbReference>
<dbReference type="RefSeq" id="WP_206962483.1">
    <property type="nucleotide sequence ID" value="NZ_BAAAJJ010000010.1"/>
</dbReference>
<evidence type="ECO:0000313" key="2">
    <source>
        <dbReference type="EMBL" id="MBO0513055.1"/>
    </source>
</evidence>
<evidence type="ECO:0000259" key="1">
    <source>
        <dbReference type="PROSITE" id="PS51819"/>
    </source>
</evidence>
<dbReference type="AlphaFoldDB" id="A0A939F663"/>
<organism evidence="2 3">
    <name type="scientific">Streptomyces beijiangensis</name>
    <dbReference type="NCBI Taxonomy" id="163361"/>
    <lineage>
        <taxon>Bacteria</taxon>
        <taxon>Bacillati</taxon>
        <taxon>Actinomycetota</taxon>
        <taxon>Actinomycetes</taxon>
        <taxon>Kitasatosporales</taxon>
        <taxon>Streptomycetaceae</taxon>
        <taxon>Streptomyces</taxon>
    </lineage>
</organism>
<accession>A0A939F663</accession>
<dbReference type="InterPro" id="IPR029068">
    <property type="entry name" value="Glyas_Bleomycin-R_OHBP_Dase"/>
</dbReference>
<reference evidence="2" key="1">
    <citation type="submission" date="2021-03" db="EMBL/GenBank/DDBJ databases">
        <title>Streptomyces poriferae sp. nov., a novel marine sponge-derived Actinobacteria species with anti-MRSA activity.</title>
        <authorList>
            <person name="Sandoval-Powers M."/>
            <person name="Kralova S."/>
            <person name="Nguyen G.-S."/>
            <person name="Fawwal D."/>
            <person name="Degnes K."/>
            <person name="Klinkenberg G."/>
            <person name="Sletta H."/>
            <person name="Wentzel A."/>
            <person name="Liles M.R."/>
        </authorList>
    </citation>
    <scope>NUCLEOTIDE SEQUENCE</scope>
    <source>
        <strain evidence="2">DSM 41794</strain>
    </source>
</reference>
<gene>
    <name evidence="2" type="ORF">J0695_14760</name>
</gene>